<dbReference type="Pfam" id="PF00589">
    <property type="entry name" value="Phage_integrase"/>
    <property type="match status" value="1"/>
</dbReference>
<dbReference type="InterPro" id="IPR010998">
    <property type="entry name" value="Integrase_recombinase_N"/>
</dbReference>
<dbReference type="SUPFAM" id="SSF56349">
    <property type="entry name" value="DNA breaking-rejoining enzymes"/>
    <property type="match status" value="1"/>
</dbReference>
<dbReference type="Gene3D" id="1.10.150.130">
    <property type="match status" value="1"/>
</dbReference>
<dbReference type="EMBL" id="NPZB01000002">
    <property type="protein sequence ID" value="PNS07825.1"/>
    <property type="molecule type" value="Genomic_DNA"/>
</dbReference>
<organism evidence="7 8">
    <name type="scientific">Solilutibacter silvestris</name>
    <dbReference type="NCBI Taxonomy" id="1645665"/>
    <lineage>
        <taxon>Bacteria</taxon>
        <taxon>Pseudomonadati</taxon>
        <taxon>Pseudomonadota</taxon>
        <taxon>Gammaproteobacteria</taxon>
        <taxon>Lysobacterales</taxon>
        <taxon>Lysobacteraceae</taxon>
        <taxon>Solilutibacter</taxon>
    </lineage>
</organism>
<dbReference type="AlphaFoldDB" id="A0A2K1PYF8"/>
<dbReference type="PANTHER" id="PTHR30349:SF88">
    <property type="entry name" value="BLL1584 PROTEIN"/>
    <property type="match status" value="1"/>
</dbReference>
<evidence type="ECO:0000256" key="4">
    <source>
        <dbReference type="PROSITE-ProRule" id="PRU01248"/>
    </source>
</evidence>
<evidence type="ECO:0000256" key="3">
    <source>
        <dbReference type="ARBA" id="ARBA00023172"/>
    </source>
</evidence>
<evidence type="ECO:0000259" key="6">
    <source>
        <dbReference type="PROSITE" id="PS51900"/>
    </source>
</evidence>
<gene>
    <name evidence="7" type="ORF">Lysil_2001</name>
</gene>
<dbReference type="GO" id="GO:0003677">
    <property type="term" value="F:DNA binding"/>
    <property type="evidence" value="ECO:0007669"/>
    <property type="project" value="UniProtKB-UniRule"/>
</dbReference>
<feature type="domain" description="Core-binding (CB)" evidence="6">
    <location>
        <begin position="89"/>
        <end position="191"/>
    </location>
</feature>
<keyword evidence="8" id="KW-1185">Reference proteome</keyword>
<dbReference type="PROSITE" id="PS51898">
    <property type="entry name" value="TYR_RECOMBINASE"/>
    <property type="match status" value="1"/>
</dbReference>
<dbReference type="Proteomes" id="UP000236220">
    <property type="component" value="Unassembled WGS sequence"/>
</dbReference>
<dbReference type="PANTHER" id="PTHR30349">
    <property type="entry name" value="PHAGE INTEGRASE-RELATED"/>
    <property type="match status" value="1"/>
</dbReference>
<dbReference type="PROSITE" id="PS51900">
    <property type="entry name" value="CB"/>
    <property type="match status" value="1"/>
</dbReference>
<keyword evidence="3" id="KW-0233">DNA recombination</keyword>
<dbReference type="InterPro" id="IPR011010">
    <property type="entry name" value="DNA_brk_join_enz"/>
</dbReference>
<dbReference type="OrthoDB" id="102994at2"/>
<dbReference type="GO" id="GO:0015074">
    <property type="term" value="P:DNA integration"/>
    <property type="evidence" value="ECO:0007669"/>
    <property type="project" value="UniProtKB-KW"/>
</dbReference>
<dbReference type="InterPro" id="IPR002104">
    <property type="entry name" value="Integrase_catalytic"/>
</dbReference>
<protein>
    <submittedName>
        <fullName evidence="7">Phage integrase family protein</fullName>
    </submittedName>
</protein>
<comment type="caution">
    <text evidence="7">The sequence shown here is derived from an EMBL/GenBank/DDBJ whole genome shotgun (WGS) entry which is preliminary data.</text>
</comment>
<sequence length="389" mass="43153">MPHELHKSGVRTSLAVRNEPYWGAPVERGLYVGFRRLEHGGNWVARYRVDFAKQQYKALGPATKSFDYDAAKKDAQAWKKAVDAGVKTGEVETVADACTCYVKALRKAKREKTARDAERRFERVIDNDALGKIRLDKLKKQHIEAWRERLEEGRLAPIPTKRGRPPVAKPLAPAGFKRMLTALKAALNHAVEEEYVSPDKAMQWRGVKPEKEADGRRDLYLSKPQRRALLDAAQGNVRDLIECVALTGCRPGDPAVALRKDYDASNKTVTFRTKDHARTIPLSPAAAALLDRLAKSKLPNAYLFTQDNGKPWASKEWAALTRAAATDAGLPDGVVLYTLRHCWITEAITGGMDVLTVARLAGTSLAMIQKHYGHLVSGTRDQLAAIAML</sequence>
<proteinExistence type="predicted"/>
<evidence type="ECO:0000313" key="7">
    <source>
        <dbReference type="EMBL" id="PNS07825.1"/>
    </source>
</evidence>
<evidence type="ECO:0000259" key="5">
    <source>
        <dbReference type="PROSITE" id="PS51898"/>
    </source>
</evidence>
<evidence type="ECO:0000256" key="1">
    <source>
        <dbReference type="ARBA" id="ARBA00022908"/>
    </source>
</evidence>
<dbReference type="InterPro" id="IPR050090">
    <property type="entry name" value="Tyrosine_recombinase_XerCD"/>
</dbReference>
<accession>A0A2K1PYF8</accession>
<keyword evidence="1" id="KW-0229">DNA integration</keyword>
<name>A0A2K1PYF8_9GAMM</name>
<keyword evidence="2 4" id="KW-0238">DNA-binding</keyword>
<dbReference type="InterPro" id="IPR044068">
    <property type="entry name" value="CB"/>
</dbReference>
<evidence type="ECO:0000256" key="2">
    <source>
        <dbReference type="ARBA" id="ARBA00023125"/>
    </source>
</evidence>
<dbReference type="GO" id="GO:0006310">
    <property type="term" value="P:DNA recombination"/>
    <property type="evidence" value="ECO:0007669"/>
    <property type="project" value="UniProtKB-KW"/>
</dbReference>
<feature type="domain" description="Tyr recombinase" evidence="5">
    <location>
        <begin position="216"/>
        <end position="388"/>
    </location>
</feature>
<dbReference type="InterPro" id="IPR013762">
    <property type="entry name" value="Integrase-like_cat_sf"/>
</dbReference>
<reference evidence="7 8" key="1">
    <citation type="submission" date="2017-08" db="EMBL/GenBank/DDBJ databases">
        <title>Lysobacter sylvestris genome.</title>
        <authorList>
            <person name="Zhang D.-C."/>
            <person name="Albuquerque L."/>
            <person name="Franca L."/>
            <person name="Froufe H.J.C."/>
            <person name="Barroso C."/>
            <person name="Egas C."/>
            <person name="Da Costa M."/>
            <person name="Margesin R."/>
        </authorList>
    </citation>
    <scope>NUCLEOTIDE SEQUENCE [LARGE SCALE GENOMIC DNA]</scope>
    <source>
        <strain evidence="7 8">AM20-91</strain>
    </source>
</reference>
<dbReference type="Gene3D" id="1.10.443.10">
    <property type="entry name" value="Intergrase catalytic core"/>
    <property type="match status" value="1"/>
</dbReference>
<dbReference type="RefSeq" id="WP_103075485.1">
    <property type="nucleotide sequence ID" value="NZ_NPZB01000002.1"/>
</dbReference>
<evidence type="ECO:0000313" key="8">
    <source>
        <dbReference type="Proteomes" id="UP000236220"/>
    </source>
</evidence>